<feature type="domain" description="Ig-like" evidence="1">
    <location>
        <begin position="1"/>
        <end position="91"/>
    </location>
</feature>
<evidence type="ECO:0000313" key="3">
    <source>
        <dbReference type="Proteomes" id="UP000197619"/>
    </source>
</evidence>
<protein>
    <recommendedName>
        <fullName evidence="1">Ig-like domain-containing protein</fullName>
    </recommendedName>
</protein>
<dbReference type="EMBL" id="MUZQ01000118">
    <property type="protein sequence ID" value="OWK57730.1"/>
    <property type="molecule type" value="Genomic_DNA"/>
</dbReference>
<dbReference type="Gene3D" id="2.60.40.10">
    <property type="entry name" value="Immunoglobulins"/>
    <property type="match status" value="1"/>
</dbReference>
<organism evidence="2 3">
    <name type="scientific">Lonchura striata</name>
    <name type="common">white-rumped munia</name>
    <dbReference type="NCBI Taxonomy" id="40157"/>
    <lineage>
        <taxon>Eukaryota</taxon>
        <taxon>Metazoa</taxon>
        <taxon>Chordata</taxon>
        <taxon>Craniata</taxon>
        <taxon>Vertebrata</taxon>
        <taxon>Euteleostomi</taxon>
        <taxon>Archelosauria</taxon>
        <taxon>Archosauria</taxon>
        <taxon>Dinosauria</taxon>
        <taxon>Saurischia</taxon>
        <taxon>Theropoda</taxon>
        <taxon>Coelurosauria</taxon>
        <taxon>Aves</taxon>
        <taxon>Neognathae</taxon>
        <taxon>Neoaves</taxon>
        <taxon>Telluraves</taxon>
        <taxon>Australaves</taxon>
        <taxon>Passeriformes</taxon>
        <taxon>Passeroidea</taxon>
        <taxon>Estrildidae</taxon>
        <taxon>Estrildinae</taxon>
        <taxon>Lonchura</taxon>
    </lineage>
</organism>
<dbReference type="Proteomes" id="UP000197619">
    <property type="component" value="Unassembled WGS sequence"/>
</dbReference>
<gene>
    <name evidence="2" type="ORF">RLOC_00001046</name>
</gene>
<comment type="caution">
    <text evidence="2">The sequence shown here is derived from an EMBL/GenBank/DDBJ whole genome shotgun (WGS) entry which is preliminary data.</text>
</comment>
<sequence length="141" mass="15695">MSLGVHALLIILCNEERYICVFQMAGDSERIAWEVLDVESHFPREAGGSLELSNDTSFSLRIKNATGGNSGTYKCALGEQNGEHNLSSTVTIKVTGTVQRFDCPMLCVACQEDMSKKREYVSQLPKKQTRYEAHAHPHQCT</sequence>
<evidence type="ECO:0000313" key="2">
    <source>
        <dbReference type="EMBL" id="OWK57730.1"/>
    </source>
</evidence>
<dbReference type="AlphaFoldDB" id="A0A218UWB9"/>
<evidence type="ECO:0000259" key="1">
    <source>
        <dbReference type="PROSITE" id="PS50835"/>
    </source>
</evidence>
<dbReference type="PROSITE" id="PS50835">
    <property type="entry name" value="IG_LIKE"/>
    <property type="match status" value="1"/>
</dbReference>
<dbReference type="PANTHER" id="PTHR15193">
    <property type="entry name" value="CD83 ANTIGEN"/>
    <property type="match status" value="1"/>
</dbReference>
<keyword evidence="3" id="KW-1185">Reference proteome</keyword>
<name>A0A218UWB9_9PASE</name>
<dbReference type="InterPro" id="IPR036179">
    <property type="entry name" value="Ig-like_dom_sf"/>
</dbReference>
<dbReference type="InterPro" id="IPR007110">
    <property type="entry name" value="Ig-like_dom"/>
</dbReference>
<dbReference type="InterPro" id="IPR013783">
    <property type="entry name" value="Ig-like_fold"/>
</dbReference>
<reference evidence="2 3" key="1">
    <citation type="submission" date="2017-05" db="EMBL/GenBank/DDBJ databases">
        <title>Genome of assembly of the Bengalese finch, Lonchura striata domestica.</title>
        <authorList>
            <person name="Colquitt B.M."/>
            <person name="Brainard M.S."/>
        </authorList>
    </citation>
    <scope>NUCLEOTIDE SEQUENCE [LARGE SCALE GENOMIC DNA]</scope>
    <source>
        <strain evidence="2">White83orange57</strain>
    </source>
</reference>
<accession>A0A218UWB9</accession>
<dbReference type="SUPFAM" id="SSF48726">
    <property type="entry name" value="Immunoglobulin"/>
    <property type="match status" value="1"/>
</dbReference>
<proteinExistence type="predicted"/>
<dbReference type="PANTHER" id="PTHR15193:SF1">
    <property type="entry name" value="CD83 ANTIGEN"/>
    <property type="match status" value="1"/>
</dbReference>